<dbReference type="InterPro" id="IPR024165">
    <property type="entry name" value="Kan/Strep_kinase"/>
</dbReference>
<evidence type="ECO:0000259" key="9">
    <source>
        <dbReference type="Pfam" id="PF01636"/>
    </source>
</evidence>
<keyword evidence="8" id="KW-0479">Metal-binding</keyword>
<dbReference type="Proteomes" id="UP000215509">
    <property type="component" value="Unassembled WGS sequence"/>
</dbReference>
<reference evidence="10 11" key="1">
    <citation type="submission" date="2017-07" db="EMBL/GenBank/DDBJ databases">
        <title>Genome sequencing and assembly of Paenibacillus rigui.</title>
        <authorList>
            <person name="Mayilraj S."/>
        </authorList>
    </citation>
    <scope>NUCLEOTIDE SEQUENCE [LARGE SCALE GENOMIC DNA]</scope>
    <source>
        <strain evidence="10 11">JCM 16352</strain>
    </source>
</reference>
<comment type="caution">
    <text evidence="10">The sequence shown here is derived from an EMBL/GenBank/DDBJ whole genome shotgun (WGS) entry which is preliminary data.</text>
</comment>
<sequence>MKRTEVSFDIETIPLTIRQFINGATIYDSSCSEHAKTLFVSGSERAFLKISKRGTLEREYHMTKFLHQHNVAPNAIAYESDLDYDYLFTEAVSGEDGTAELHLENPRKLACVFGEYLKMLHSLPIEGCPYGNRTHELLNDAQINGIDLNMLNEFSYSAIDNVVIHGDYCLPNIIMDHFSFKGFIDLGYGGVGDRHYDIYWGIWTLNYNLKTDTYRDIFLDAYGRSNIDDDGLNYFTKLNKLTD</sequence>
<keyword evidence="5" id="KW-0067">ATP-binding</keyword>
<dbReference type="Gene3D" id="3.90.1200.10">
    <property type="match status" value="1"/>
</dbReference>
<keyword evidence="3" id="KW-0547">Nucleotide-binding</keyword>
<dbReference type="RefSeq" id="WP_094012849.1">
    <property type="nucleotide sequence ID" value="NZ_NMQW01000001.1"/>
</dbReference>
<proteinExistence type="inferred from homology"/>
<comment type="similarity">
    <text evidence="1">Belongs to the aminoglycoside phosphotransferase family.</text>
</comment>
<evidence type="ECO:0000313" key="10">
    <source>
        <dbReference type="EMBL" id="OXM88349.1"/>
    </source>
</evidence>
<evidence type="ECO:0000256" key="1">
    <source>
        <dbReference type="ARBA" id="ARBA00006219"/>
    </source>
</evidence>
<dbReference type="AlphaFoldDB" id="A0A229UZF4"/>
<dbReference type="GO" id="GO:0016301">
    <property type="term" value="F:kinase activity"/>
    <property type="evidence" value="ECO:0007669"/>
    <property type="project" value="UniProtKB-KW"/>
</dbReference>
<organism evidence="10 11">
    <name type="scientific">Paenibacillus rigui</name>
    <dbReference type="NCBI Taxonomy" id="554312"/>
    <lineage>
        <taxon>Bacteria</taxon>
        <taxon>Bacillati</taxon>
        <taxon>Bacillota</taxon>
        <taxon>Bacilli</taxon>
        <taxon>Bacillales</taxon>
        <taxon>Paenibacillaceae</taxon>
        <taxon>Paenibacillus</taxon>
    </lineage>
</organism>
<keyword evidence="2 10" id="KW-0808">Transferase</keyword>
<dbReference type="EMBL" id="NMQW01000001">
    <property type="protein sequence ID" value="OXM88349.1"/>
    <property type="molecule type" value="Genomic_DNA"/>
</dbReference>
<dbReference type="Gene3D" id="3.30.200.20">
    <property type="entry name" value="Phosphorylase Kinase, domain 1"/>
    <property type="match status" value="1"/>
</dbReference>
<name>A0A229UZF4_9BACL</name>
<accession>A0A229UZF4</accession>
<dbReference type="GO" id="GO:0046677">
    <property type="term" value="P:response to antibiotic"/>
    <property type="evidence" value="ECO:0007669"/>
    <property type="project" value="UniProtKB-KW"/>
</dbReference>
<evidence type="ECO:0000313" key="11">
    <source>
        <dbReference type="Proteomes" id="UP000215509"/>
    </source>
</evidence>
<feature type="active site" description="Proton acceptor" evidence="7">
    <location>
        <position position="167"/>
    </location>
</feature>
<feature type="domain" description="Aminoglycoside phosphotransferase" evidence="9">
    <location>
        <begin position="39"/>
        <end position="225"/>
    </location>
</feature>
<dbReference type="GO" id="GO:0016773">
    <property type="term" value="F:phosphotransferase activity, alcohol group as acceptor"/>
    <property type="evidence" value="ECO:0007669"/>
    <property type="project" value="InterPro"/>
</dbReference>
<evidence type="ECO:0000256" key="5">
    <source>
        <dbReference type="ARBA" id="ARBA00022840"/>
    </source>
</evidence>
<evidence type="ECO:0000256" key="4">
    <source>
        <dbReference type="ARBA" id="ARBA00022777"/>
    </source>
</evidence>
<dbReference type="CDD" id="cd05150">
    <property type="entry name" value="APH"/>
    <property type="match status" value="1"/>
</dbReference>
<evidence type="ECO:0000256" key="7">
    <source>
        <dbReference type="PIRSR" id="PIRSR000706-1"/>
    </source>
</evidence>
<dbReference type="GO" id="GO:0005524">
    <property type="term" value="F:ATP binding"/>
    <property type="evidence" value="ECO:0007669"/>
    <property type="project" value="UniProtKB-KW"/>
</dbReference>
<keyword evidence="11" id="KW-1185">Reference proteome</keyword>
<dbReference type="GO" id="GO:0046872">
    <property type="term" value="F:metal ion binding"/>
    <property type="evidence" value="ECO:0007669"/>
    <property type="project" value="UniProtKB-KW"/>
</dbReference>
<dbReference type="SUPFAM" id="SSF56112">
    <property type="entry name" value="Protein kinase-like (PK-like)"/>
    <property type="match status" value="1"/>
</dbReference>
<keyword evidence="6" id="KW-0046">Antibiotic resistance</keyword>
<dbReference type="InterPro" id="IPR002575">
    <property type="entry name" value="Aminoglycoside_PTrfase"/>
</dbReference>
<gene>
    <name evidence="10" type="ORF">CF651_00330</name>
</gene>
<keyword evidence="8" id="KW-0460">Magnesium</keyword>
<dbReference type="OrthoDB" id="3806873at2"/>
<protein>
    <submittedName>
        <fullName evidence="10">Aminoglycoside phosphotransferase</fullName>
    </submittedName>
</protein>
<keyword evidence="4" id="KW-0418">Kinase</keyword>
<feature type="binding site" evidence="8">
    <location>
        <position position="172"/>
    </location>
    <ligand>
        <name>Mg(2+)</name>
        <dbReference type="ChEBI" id="CHEBI:18420"/>
    </ligand>
</feature>
<evidence type="ECO:0000256" key="6">
    <source>
        <dbReference type="ARBA" id="ARBA00023251"/>
    </source>
</evidence>
<feature type="binding site" evidence="8">
    <location>
        <position position="185"/>
    </location>
    <ligand>
        <name>Mg(2+)</name>
        <dbReference type="ChEBI" id="CHEBI:18420"/>
    </ligand>
</feature>
<dbReference type="Pfam" id="PF01636">
    <property type="entry name" value="APH"/>
    <property type="match status" value="1"/>
</dbReference>
<evidence type="ECO:0000256" key="2">
    <source>
        <dbReference type="ARBA" id="ARBA00022679"/>
    </source>
</evidence>
<evidence type="ECO:0000256" key="8">
    <source>
        <dbReference type="PIRSR" id="PIRSR000706-2"/>
    </source>
</evidence>
<dbReference type="InterPro" id="IPR011009">
    <property type="entry name" value="Kinase-like_dom_sf"/>
</dbReference>
<evidence type="ECO:0000256" key="3">
    <source>
        <dbReference type="ARBA" id="ARBA00022741"/>
    </source>
</evidence>
<dbReference type="PIRSF" id="PIRSF000706">
    <property type="entry name" value="Kanamycin_kin"/>
    <property type="match status" value="1"/>
</dbReference>